<proteinExistence type="predicted"/>
<dbReference type="AlphaFoldDB" id="A0A8S0RMV6"/>
<evidence type="ECO:0000313" key="1">
    <source>
        <dbReference type="EMBL" id="CAA2980513.1"/>
    </source>
</evidence>
<dbReference type="Gramene" id="OE9A093692T1">
    <property type="protein sequence ID" value="OE9A093692C1"/>
    <property type="gene ID" value="OE9A093692"/>
</dbReference>
<dbReference type="EMBL" id="CACTIH010003648">
    <property type="protein sequence ID" value="CAA2980513.1"/>
    <property type="molecule type" value="Genomic_DNA"/>
</dbReference>
<organism evidence="1 2">
    <name type="scientific">Olea europaea subsp. europaea</name>
    <dbReference type="NCBI Taxonomy" id="158383"/>
    <lineage>
        <taxon>Eukaryota</taxon>
        <taxon>Viridiplantae</taxon>
        <taxon>Streptophyta</taxon>
        <taxon>Embryophyta</taxon>
        <taxon>Tracheophyta</taxon>
        <taxon>Spermatophyta</taxon>
        <taxon>Magnoliopsida</taxon>
        <taxon>eudicotyledons</taxon>
        <taxon>Gunneridae</taxon>
        <taxon>Pentapetalae</taxon>
        <taxon>asterids</taxon>
        <taxon>lamiids</taxon>
        <taxon>Lamiales</taxon>
        <taxon>Oleaceae</taxon>
        <taxon>Oleeae</taxon>
        <taxon>Olea</taxon>
    </lineage>
</organism>
<comment type="caution">
    <text evidence="1">The sequence shown here is derived from an EMBL/GenBank/DDBJ whole genome shotgun (WGS) entry which is preliminary data.</text>
</comment>
<sequence length="162" mass="18698">MVEILERKNEGWIDEMRFYIDQRFDCITSLSRQIDEKVSSVAEWIKNSNPSSTPYTYHSPLRSGFMNIREACAVNEDPFVNVEVQNDENKDDGNEQKQAVDMNNYLNQVEVENEQRQATDLPNDDQTLVEDRDTCVPMDSVSHVDVMESILIVVEDESNDSN</sequence>
<keyword evidence="2" id="KW-1185">Reference proteome</keyword>
<protein>
    <submittedName>
        <fullName evidence="1">Uncharacterized protein</fullName>
    </submittedName>
</protein>
<dbReference type="Proteomes" id="UP000594638">
    <property type="component" value="Unassembled WGS sequence"/>
</dbReference>
<accession>A0A8S0RMV6</accession>
<evidence type="ECO:0000313" key="2">
    <source>
        <dbReference type="Proteomes" id="UP000594638"/>
    </source>
</evidence>
<gene>
    <name evidence="1" type="ORF">OLEA9_A093692</name>
</gene>
<reference evidence="1 2" key="1">
    <citation type="submission" date="2019-12" db="EMBL/GenBank/DDBJ databases">
        <authorList>
            <person name="Alioto T."/>
            <person name="Alioto T."/>
            <person name="Gomez Garrido J."/>
        </authorList>
    </citation>
    <scope>NUCLEOTIDE SEQUENCE [LARGE SCALE GENOMIC DNA]</scope>
</reference>
<name>A0A8S0RMV6_OLEEU</name>